<keyword evidence="3" id="KW-1185">Reference proteome</keyword>
<protein>
    <submittedName>
        <fullName evidence="2">Uncharacterized protein</fullName>
    </submittedName>
</protein>
<dbReference type="Proteomes" id="UP000314294">
    <property type="component" value="Unassembled WGS sequence"/>
</dbReference>
<reference evidence="2 3" key="1">
    <citation type="submission" date="2019-03" db="EMBL/GenBank/DDBJ databases">
        <title>First draft genome of Liparis tanakae, snailfish: a comprehensive survey of snailfish specific genes.</title>
        <authorList>
            <person name="Kim W."/>
            <person name="Song I."/>
            <person name="Jeong J.-H."/>
            <person name="Kim D."/>
            <person name="Kim S."/>
            <person name="Ryu S."/>
            <person name="Song J.Y."/>
            <person name="Lee S.K."/>
        </authorList>
    </citation>
    <scope>NUCLEOTIDE SEQUENCE [LARGE SCALE GENOMIC DNA]</scope>
    <source>
        <tissue evidence="2">Muscle</tissue>
    </source>
</reference>
<proteinExistence type="predicted"/>
<evidence type="ECO:0000313" key="3">
    <source>
        <dbReference type="Proteomes" id="UP000314294"/>
    </source>
</evidence>
<gene>
    <name evidence="2" type="ORF">EYF80_055420</name>
</gene>
<evidence type="ECO:0000256" key="1">
    <source>
        <dbReference type="SAM" id="MobiDB-lite"/>
    </source>
</evidence>
<dbReference type="EMBL" id="SRLO01001967">
    <property type="protein sequence ID" value="TNN34416.1"/>
    <property type="molecule type" value="Genomic_DNA"/>
</dbReference>
<dbReference type="AlphaFoldDB" id="A0A4Z2EZK3"/>
<name>A0A4Z2EZK3_9TELE</name>
<feature type="compositionally biased region" description="Basic residues" evidence="1">
    <location>
        <begin position="1"/>
        <end position="12"/>
    </location>
</feature>
<sequence>MEAPRGTRRKRTAPGLGARREANHKAGCLAHKSMWRAASLQSEKANHPPRTKTFAATQSNFLPILLI</sequence>
<comment type="caution">
    <text evidence="2">The sequence shown here is derived from an EMBL/GenBank/DDBJ whole genome shotgun (WGS) entry which is preliminary data.</text>
</comment>
<feature type="region of interest" description="Disordered" evidence="1">
    <location>
        <begin position="1"/>
        <end position="22"/>
    </location>
</feature>
<accession>A0A4Z2EZK3</accession>
<organism evidence="2 3">
    <name type="scientific">Liparis tanakae</name>
    <name type="common">Tanaka's snailfish</name>
    <dbReference type="NCBI Taxonomy" id="230148"/>
    <lineage>
        <taxon>Eukaryota</taxon>
        <taxon>Metazoa</taxon>
        <taxon>Chordata</taxon>
        <taxon>Craniata</taxon>
        <taxon>Vertebrata</taxon>
        <taxon>Euteleostomi</taxon>
        <taxon>Actinopterygii</taxon>
        <taxon>Neopterygii</taxon>
        <taxon>Teleostei</taxon>
        <taxon>Neoteleostei</taxon>
        <taxon>Acanthomorphata</taxon>
        <taxon>Eupercaria</taxon>
        <taxon>Perciformes</taxon>
        <taxon>Cottioidei</taxon>
        <taxon>Cottales</taxon>
        <taxon>Liparidae</taxon>
        <taxon>Liparis</taxon>
    </lineage>
</organism>
<evidence type="ECO:0000313" key="2">
    <source>
        <dbReference type="EMBL" id="TNN34416.1"/>
    </source>
</evidence>